<evidence type="ECO:0000256" key="1">
    <source>
        <dbReference type="SAM" id="SignalP"/>
    </source>
</evidence>
<evidence type="ECO:0008006" key="4">
    <source>
        <dbReference type="Google" id="ProtNLM"/>
    </source>
</evidence>
<proteinExistence type="predicted"/>
<evidence type="ECO:0000313" key="2">
    <source>
        <dbReference type="EMBL" id="OHE91679.1"/>
    </source>
</evidence>
<evidence type="ECO:0000313" key="3">
    <source>
        <dbReference type="Proteomes" id="UP000176998"/>
    </source>
</evidence>
<dbReference type="GeneID" id="34566153"/>
<organism evidence="2 3">
    <name type="scientific">Colletotrichum orchidophilum</name>
    <dbReference type="NCBI Taxonomy" id="1209926"/>
    <lineage>
        <taxon>Eukaryota</taxon>
        <taxon>Fungi</taxon>
        <taxon>Dikarya</taxon>
        <taxon>Ascomycota</taxon>
        <taxon>Pezizomycotina</taxon>
        <taxon>Sordariomycetes</taxon>
        <taxon>Hypocreomycetidae</taxon>
        <taxon>Glomerellales</taxon>
        <taxon>Glomerellaceae</taxon>
        <taxon>Colletotrichum</taxon>
    </lineage>
</organism>
<gene>
    <name evidence="2" type="ORF">CORC01_13025</name>
</gene>
<name>A0A1G4AR94_9PEZI</name>
<dbReference type="Proteomes" id="UP000176998">
    <property type="component" value="Unassembled WGS sequence"/>
</dbReference>
<feature type="signal peptide" evidence="1">
    <location>
        <begin position="1"/>
        <end position="17"/>
    </location>
</feature>
<dbReference type="AlphaFoldDB" id="A0A1G4AR94"/>
<keyword evidence="1" id="KW-0732">Signal</keyword>
<dbReference type="RefSeq" id="XP_022468851.1">
    <property type="nucleotide sequence ID" value="XM_022624643.1"/>
</dbReference>
<sequence length="88" mass="9876">MQLSCLALFAATAAALALPQPIPKPDYDDDECDMSCSCRKAYKNTYCTDVEFKDQWNCINPEDRPPRSFIRQTDYGAAPGRVTVYCTV</sequence>
<feature type="chain" id="PRO_5009602011" description="Extracellular membrane protein CFEM domain-containing protein" evidence="1">
    <location>
        <begin position="18"/>
        <end position="88"/>
    </location>
</feature>
<dbReference type="EMBL" id="MJBS01000174">
    <property type="protein sequence ID" value="OHE91679.1"/>
    <property type="molecule type" value="Genomic_DNA"/>
</dbReference>
<reference evidence="2 3" key="1">
    <citation type="submission" date="2016-09" db="EMBL/GenBank/DDBJ databases">
        <authorList>
            <person name="Capua I."/>
            <person name="De Benedictis P."/>
            <person name="Joannis T."/>
            <person name="Lombin L.H."/>
            <person name="Cattoli G."/>
        </authorList>
    </citation>
    <scope>NUCLEOTIDE SEQUENCE [LARGE SCALE GENOMIC DNA]</scope>
    <source>
        <strain evidence="2 3">IMI 309357</strain>
    </source>
</reference>
<protein>
    <recommendedName>
        <fullName evidence="4">Extracellular membrane protein CFEM domain-containing protein</fullName>
    </recommendedName>
</protein>
<keyword evidence="3" id="KW-1185">Reference proteome</keyword>
<comment type="caution">
    <text evidence="2">The sequence shown here is derived from an EMBL/GenBank/DDBJ whole genome shotgun (WGS) entry which is preliminary data.</text>
</comment>
<accession>A0A1G4AR94</accession>